<evidence type="ECO:0000256" key="12">
    <source>
        <dbReference type="SAM" id="Phobius"/>
    </source>
</evidence>
<evidence type="ECO:0000256" key="5">
    <source>
        <dbReference type="ARBA" id="ARBA00022989"/>
    </source>
</evidence>
<reference evidence="13 14" key="1">
    <citation type="journal article" date="2024" name="Int. J. Mol. Sci.">
        <title>Exploration of Alicyclobacillus spp. Genome in Search of Antibiotic Resistance.</title>
        <authorList>
            <person name="Bucka-Kolendo J."/>
            <person name="Kiousi D.E."/>
            <person name="Dekowska A."/>
            <person name="Mikolajczuk-Szczyrba A."/>
            <person name="Karadedos D.M."/>
            <person name="Michael P."/>
            <person name="Galanis A."/>
            <person name="Sokolowska B."/>
        </authorList>
    </citation>
    <scope>NUCLEOTIDE SEQUENCE [LARGE SCALE GENOMIC DNA]</scope>
    <source>
        <strain evidence="13 14">KKP 3000</strain>
    </source>
</reference>
<evidence type="ECO:0000256" key="8">
    <source>
        <dbReference type="ARBA" id="ARBA00023133"/>
    </source>
</evidence>
<evidence type="ECO:0000256" key="10">
    <source>
        <dbReference type="ARBA" id="ARBA00023157"/>
    </source>
</evidence>
<feature type="transmembrane region" description="Helical" evidence="12">
    <location>
        <begin position="256"/>
        <end position="278"/>
    </location>
</feature>
<dbReference type="InterPro" id="IPR050450">
    <property type="entry name" value="COX15/CtaA_HemeA_synthase"/>
</dbReference>
<sequence>MPRNRGWGIAVFVLGILSTIQTTIVNTIGFADADTGSAFACGHQWLTCNGQIIPSLTNWRTLIEYSHRINVPILTMLLLVTAVIASWRYRKWPEIPILSGISIFFVILEAFLGAIAVVWNEPPAVIATHFGVSLLAFSSVLLLTINIWRIERVREASLVSGVPLPIRKPLPNRSYRWWAWLSGPYIYIAMYVGAYISSSSVGGMFRGIPLPTESASAPHHALLLDWTHRSLAGILVIWVLVLFVLAVQMRNERRDLFVGSIFSLSFVILQAFSGFYLVASHVSLAAFLTHVTVVTGLFGSLCFIAMQTLPPSHRSRVEESPPLGAGAGSKA</sequence>
<evidence type="ECO:0000256" key="11">
    <source>
        <dbReference type="ARBA" id="ARBA00023444"/>
    </source>
</evidence>
<dbReference type="Proteomes" id="UP001579974">
    <property type="component" value="Unassembled WGS sequence"/>
</dbReference>
<proteinExistence type="predicted"/>
<keyword evidence="5 12" id="KW-1133">Transmembrane helix</keyword>
<evidence type="ECO:0000256" key="9">
    <source>
        <dbReference type="ARBA" id="ARBA00023136"/>
    </source>
</evidence>
<protein>
    <submittedName>
        <fullName evidence="13">COX15/CtaA family protein</fullName>
    </submittedName>
</protein>
<evidence type="ECO:0000256" key="3">
    <source>
        <dbReference type="ARBA" id="ARBA00022692"/>
    </source>
</evidence>
<evidence type="ECO:0000256" key="1">
    <source>
        <dbReference type="ARBA" id="ARBA00004141"/>
    </source>
</evidence>
<dbReference type="InterPro" id="IPR003780">
    <property type="entry name" value="COX15/CtaA_fam"/>
</dbReference>
<evidence type="ECO:0000256" key="6">
    <source>
        <dbReference type="ARBA" id="ARBA00023002"/>
    </source>
</evidence>
<keyword evidence="8" id="KW-0350">Heme biosynthesis</keyword>
<feature type="transmembrane region" description="Helical" evidence="12">
    <location>
        <begin position="177"/>
        <end position="196"/>
    </location>
</feature>
<organism evidence="13 14">
    <name type="scientific">Alicyclobacillus fastidiosus</name>
    <dbReference type="NCBI Taxonomy" id="392011"/>
    <lineage>
        <taxon>Bacteria</taxon>
        <taxon>Bacillati</taxon>
        <taxon>Bacillota</taxon>
        <taxon>Bacilli</taxon>
        <taxon>Bacillales</taxon>
        <taxon>Alicyclobacillaceae</taxon>
        <taxon>Alicyclobacillus</taxon>
    </lineage>
</organism>
<accession>A0ABV5AHF1</accession>
<dbReference type="EMBL" id="JBDXSU010000013">
    <property type="protein sequence ID" value="MFB5191667.1"/>
    <property type="molecule type" value="Genomic_DNA"/>
</dbReference>
<keyword evidence="10" id="KW-1015">Disulfide bond</keyword>
<keyword evidence="6" id="KW-0560">Oxidoreductase</keyword>
<keyword evidence="14" id="KW-1185">Reference proteome</keyword>
<feature type="transmembrane region" description="Helical" evidence="12">
    <location>
        <begin position="125"/>
        <end position="148"/>
    </location>
</feature>
<feature type="transmembrane region" description="Helical" evidence="12">
    <location>
        <begin position="231"/>
        <end position="249"/>
    </location>
</feature>
<evidence type="ECO:0000256" key="7">
    <source>
        <dbReference type="ARBA" id="ARBA00023004"/>
    </source>
</evidence>
<evidence type="ECO:0000256" key="2">
    <source>
        <dbReference type="ARBA" id="ARBA00022475"/>
    </source>
</evidence>
<keyword evidence="7" id="KW-0408">Iron</keyword>
<keyword evidence="4" id="KW-0479">Metal-binding</keyword>
<comment type="subcellular location">
    <subcellularLocation>
        <location evidence="1">Membrane</location>
        <topology evidence="1">Multi-pass membrane protein</topology>
    </subcellularLocation>
</comment>
<dbReference type="RefSeq" id="WP_275474193.1">
    <property type="nucleotide sequence ID" value="NZ_CP162940.1"/>
</dbReference>
<feature type="transmembrane region" description="Helical" evidence="12">
    <location>
        <begin position="69"/>
        <end position="89"/>
    </location>
</feature>
<dbReference type="PANTHER" id="PTHR35457:SF1">
    <property type="entry name" value="HEME A SYNTHASE"/>
    <property type="match status" value="1"/>
</dbReference>
<evidence type="ECO:0000313" key="14">
    <source>
        <dbReference type="Proteomes" id="UP001579974"/>
    </source>
</evidence>
<keyword evidence="2" id="KW-1003">Cell membrane</keyword>
<comment type="caution">
    <text evidence="13">The sequence shown here is derived from an EMBL/GenBank/DDBJ whole genome shotgun (WGS) entry which is preliminary data.</text>
</comment>
<keyword evidence="3 12" id="KW-0812">Transmembrane</keyword>
<comment type="pathway">
    <text evidence="11">Porphyrin-containing compound metabolism.</text>
</comment>
<gene>
    <name evidence="13" type="ORF">KKP3000_000443</name>
</gene>
<feature type="transmembrane region" description="Helical" evidence="12">
    <location>
        <begin position="101"/>
        <end position="119"/>
    </location>
</feature>
<evidence type="ECO:0000256" key="4">
    <source>
        <dbReference type="ARBA" id="ARBA00022723"/>
    </source>
</evidence>
<keyword evidence="9 12" id="KW-0472">Membrane</keyword>
<name>A0ABV5AHF1_9BACL</name>
<evidence type="ECO:0000313" key="13">
    <source>
        <dbReference type="EMBL" id="MFB5191667.1"/>
    </source>
</evidence>
<feature type="transmembrane region" description="Helical" evidence="12">
    <location>
        <begin position="284"/>
        <end position="306"/>
    </location>
</feature>
<dbReference type="PANTHER" id="PTHR35457">
    <property type="entry name" value="HEME A SYNTHASE"/>
    <property type="match status" value="1"/>
</dbReference>
<dbReference type="Pfam" id="PF02628">
    <property type="entry name" value="COX15-CtaA"/>
    <property type="match status" value="2"/>
</dbReference>